<dbReference type="AlphaFoldDB" id="A0A0C3PG88"/>
<evidence type="ECO:0000313" key="1">
    <source>
        <dbReference type="EMBL" id="KIO07336.1"/>
    </source>
</evidence>
<reference evidence="2" key="2">
    <citation type="submission" date="2015-01" db="EMBL/GenBank/DDBJ databases">
        <title>Evolutionary Origins and Diversification of the Mycorrhizal Mutualists.</title>
        <authorList>
            <consortium name="DOE Joint Genome Institute"/>
            <consortium name="Mycorrhizal Genomics Consortium"/>
            <person name="Kohler A."/>
            <person name="Kuo A."/>
            <person name="Nagy L.G."/>
            <person name="Floudas D."/>
            <person name="Copeland A."/>
            <person name="Barry K.W."/>
            <person name="Cichocki N."/>
            <person name="Veneault-Fourrey C."/>
            <person name="LaButti K."/>
            <person name="Lindquist E.A."/>
            <person name="Lipzen A."/>
            <person name="Lundell T."/>
            <person name="Morin E."/>
            <person name="Murat C."/>
            <person name="Riley R."/>
            <person name="Ohm R."/>
            <person name="Sun H."/>
            <person name="Tunlid A."/>
            <person name="Henrissat B."/>
            <person name="Grigoriev I.V."/>
            <person name="Hibbett D.S."/>
            <person name="Martin F."/>
        </authorList>
    </citation>
    <scope>NUCLEOTIDE SEQUENCE [LARGE SCALE GENOMIC DNA]</scope>
    <source>
        <strain evidence="2">Marx 270</strain>
    </source>
</reference>
<gene>
    <name evidence="1" type="ORF">M404DRAFT_408060</name>
</gene>
<dbReference type="HOGENOM" id="CLU_1704960_0_0_1"/>
<reference evidence="1 2" key="1">
    <citation type="submission" date="2014-04" db="EMBL/GenBank/DDBJ databases">
        <authorList>
            <consortium name="DOE Joint Genome Institute"/>
            <person name="Kuo A."/>
            <person name="Kohler A."/>
            <person name="Costa M.D."/>
            <person name="Nagy L.G."/>
            <person name="Floudas D."/>
            <person name="Copeland A."/>
            <person name="Barry K.W."/>
            <person name="Cichocki N."/>
            <person name="Veneault-Fourrey C."/>
            <person name="LaButti K."/>
            <person name="Lindquist E.A."/>
            <person name="Lipzen A."/>
            <person name="Lundell T."/>
            <person name="Morin E."/>
            <person name="Murat C."/>
            <person name="Sun H."/>
            <person name="Tunlid A."/>
            <person name="Henrissat B."/>
            <person name="Grigoriev I.V."/>
            <person name="Hibbett D.S."/>
            <person name="Martin F."/>
            <person name="Nordberg H.P."/>
            <person name="Cantor M.N."/>
            <person name="Hua S.X."/>
        </authorList>
    </citation>
    <scope>NUCLEOTIDE SEQUENCE [LARGE SCALE GENOMIC DNA]</scope>
    <source>
        <strain evidence="1 2">Marx 270</strain>
    </source>
</reference>
<protein>
    <submittedName>
        <fullName evidence="1">Uncharacterized protein</fullName>
    </submittedName>
</protein>
<name>A0A0C3PG88_PISTI</name>
<sequence>MKVASRIFASRSADKAPLAPVVPGTQFIAGVYVSCKVVETGYEVVRTVYTIVSSQKPGASYTNHYCFDGAFNYATATLGLTKATARPPTESHQCLGNRETQRHIRRPATLPAVDNVGHVCCCSQSNSSMPTAPAPPDTGQIVPACLIYDLYSNV</sequence>
<dbReference type="OrthoDB" id="10529687at2759"/>
<dbReference type="EMBL" id="KN831960">
    <property type="protein sequence ID" value="KIO07336.1"/>
    <property type="molecule type" value="Genomic_DNA"/>
</dbReference>
<keyword evidence="2" id="KW-1185">Reference proteome</keyword>
<dbReference type="Proteomes" id="UP000054217">
    <property type="component" value="Unassembled WGS sequence"/>
</dbReference>
<accession>A0A0C3PG88</accession>
<organism evidence="1 2">
    <name type="scientific">Pisolithus tinctorius Marx 270</name>
    <dbReference type="NCBI Taxonomy" id="870435"/>
    <lineage>
        <taxon>Eukaryota</taxon>
        <taxon>Fungi</taxon>
        <taxon>Dikarya</taxon>
        <taxon>Basidiomycota</taxon>
        <taxon>Agaricomycotina</taxon>
        <taxon>Agaricomycetes</taxon>
        <taxon>Agaricomycetidae</taxon>
        <taxon>Boletales</taxon>
        <taxon>Sclerodermatineae</taxon>
        <taxon>Pisolithaceae</taxon>
        <taxon>Pisolithus</taxon>
    </lineage>
</organism>
<evidence type="ECO:0000313" key="2">
    <source>
        <dbReference type="Proteomes" id="UP000054217"/>
    </source>
</evidence>
<proteinExistence type="predicted"/>
<dbReference type="InParanoid" id="A0A0C3PG88"/>